<accession>A0A5B8UHE2</accession>
<name>A0A5B8UHE2_9BACT</name>
<dbReference type="KEGG" id="fgg:FSB75_07625"/>
<dbReference type="RefSeq" id="WP_146785091.1">
    <property type="nucleotide sequence ID" value="NZ_BAABIO010000001.1"/>
</dbReference>
<keyword evidence="2" id="KW-1185">Reference proteome</keyword>
<organism evidence="1 2">
    <name type="scientific">Flavisolibacter ginsenosidimutans</name>
    <dbReference type="NCBI Taxonomy" id="661481"/>
    <lineage>
        <taxon>Bacteria</taxon>
        <taxon>Pseudomonadati</taxon>
        <taxon>Bacteroidota</taxon>
        <taxon>Chitinophagia</taxon>
        <taxon>Chitinophagales</taxon>
        <taxon>Chitinophagaceae</taxon>
        <taxon>Flavisolibacter</taxon>
    </lineage>
</organism>
<reference evidence="1 2" key="1">
    <citation type="journal article" date="2015" name="Int. J. Syst. Evol. Microbiol.">
        <title>Flavisolibacter ginsenosidimutans sp. nov., with ginsenoside-converting activity isolated from soil used for cultivating ginseng.</title>
        <authorList>
            <person name="Zhao Y."/>
            <person name="Liu Q."/>
            <person name="Kang M.S."/>
            <person name="Jin F."/>
            <person name="Yu H."/>
            <person name="Im W.T."/>
        </authorList>
    </citation>
    <scope>NUCLEOTIDE SEQUENCE [LARGE SCALE GENOMIC DNA]</scope>
    <source>
        <strain evidence="1 2">Gsoil 636</strain>
    </source>
</reference>
<dbReference type="Proteomes" id="UP000321204">
    <property type="component" value="Chromosome"/>
</dbReference>
<gene>
    <name evidence="1" type="ORF">FSB75_07625</name>
</gene>
<dbReference type="EMBL" id="CP042433">
    <property type="protein sequence ID" value="QEC55765.1"/>
    <property type="molecule type" value="Genomic_DNA"/>
</dbReference>
<evidence type="ECO:0000313" key="2">
    <source>
        <dbReference type="Proteomes" id="UP000321204"/>
    </source>
</evidence>
<sequence length="196" mass="22776">MNLSLSARNQNIKKEADEILHQQGLLSILQRYGAPHITGSYNLDLMTWRDLDIYLQTDSINEGNFFSLGGEIATLLQPVKMSFRNEVLAKTEGLPNGFYWGIYLGDERAGAWKIDVWAVNKTECERLLDYCRRIKAQLTPETRLKILEIKSHCWQHPEYRRSFSSKDIYEAVLQNGVSDIDCFRSYIRQKSKLPKR</sequence>
<protein>
    <submittedName>
        <fullName evidence="1">Uncharacterized protein</fullName>
    </submittedName>
</protein>
<evidence type="ECO:0000313" key="1">
    <source>
        <dbReference type="EMBL" id="QEC55765.1"/>
    </source>
</evidence>
<dbReference type="AlphaFoldDB" id="A0A5B8UHE2"/>
<proteinExistence type="predicted"/>
<dbReference type="OrthoDB" id="307112at2"/>